<dbReference type="AlphaFoldDB" id="A0A7L4UNR7"/>
<evidence type="ECO:0000313" key="4">
    <source>
        <dbReference type="Proteomes" id="UP000251835"/>
    </source>
</evidence>
<accession>A0A7L4UNR7</accession>
<dbReference type="Gene3D" id="1.50.10.10">
    <property type="match status" value="1"/>
</dbReference>
<dbReference type="Proteomes" id="UP000251835">
    <property type="component" value="Unassembled WGS sequence"/>
</dbReference>
<dbReference type="OrthoDB" id="9761875at2"/>
<name>A0A7L4UNR7_BALHA</name>
<sequence>MPYLKFDKLELVNLQYSTSKELLRTNRSGSYSNTTVSGCNTRKYHGLLVSPIEAFNNSMHVLLSSLDISVIQHEQEFNLGLHKYAGNHYKPKGHKYLKDFSVDTIPLFTFRVGGVVLRLSKILVEKNEQVLVRISLDKAHSKTKIRLKPMLTFRNIHELTKENMHANTRVQPTNNGVIAKLYENYPELYMQTSKKGEFVSIPLWYKDVEYIEEQKRGYAYKEDLFSPGYFELPIEPGETIYFSASLKKKVPSKFESSFDESKNKRVDRGSFLKCLHNAAQQFIRKKGKSIELVAGFPWYDVIPRDTLIAAPTLLFENNDKNNYKSLISNLVDNLELETGEIWGSKQVSVDAPLWLFYSLYQYEQYKSKSNIWKDYRKVIKQILTAYRENQLKHIEYRDNGLLYITNEQLPLTWMNSNINGRAVVKRHGYVVEVCALWYNAIFTAMQWAKKAKDASFIREWAPIAQLIEENFKKTFSDESHSYLADYVTNDYQNFDFRPNQLIAIGLPYTPLEREDILIIKRLVKQELLTPKGVRTLSPQNNMYSKSYEGNHLEREQKAHQGTVYPWLLLFYCEAYLKLHYRSIPGVLQEIIDNFEEDVTVYGIGTINEMYDADPPQTPRGAISMATSVAAILRIYRLREQWMATHTIEE</sequence>
<dbReference type="InterPro" id="IPR010401">
    <property type="entry name" value="AGL/Gdb1"/>
</dbReference>
<evidence type="ECO:0000259" key="2">
    <source>
        <dbReference type="Pfam" id="PF12439"/>
    </source>
</evidence>
<comment type="caution">
    <text evidence="3">The sequence shown here is derived from an EMBL/GenBank/DDBJ whole genome shotgun (WGS) entry which is preliminary data.</text>
</comment>
<dbReference type="SUPFAM" id="SSF48208">
    <property type="entry name" value="Six-hairpin glycosidases"/>
    <property type="match status" value="1"/>
</dbReference>
<dbReference type="Pfam" id="PF12439">
    <property type="entry name" value="GDE_N"/>
    <property type="match status" value="1"/>
</dbReference>
<dbReference type="GO" id="GO:0004134">
    <property type="term" value="F:4-alpha-glucanotransferase activity"/>
    <property type="evidence" value="ECO:0007669"/>
    <property type="project" value="InterPro"/>
</dbReference>
<evidence type="ECO:0000259" key="1">
    <source>
        <dbReference type="Pfam" id="PF06202"/>
    </source>
</evidence>
<dbReference type="Pfam" id="PF06202">
    <property type="entry name" value="GDE_C"/>
    <property type="match status" value="1"/>
</dbReference>
<dbReference type="InterPro" id="IPR024742">
    <property type="entry name" value="Glycogen_debranch_N"/>
</dbReference>
<dbReference type="PANTHER" id="PTHR10569">
    <property type="entry name" value="GLYCOGEN DEBRANCHING ENZYME"/>
    <property type="match status" value="1"/>
</dbReference>
<dbReference type="InterPro" id="IPR032790">
    <property type="entry name" value="GDE_C"/>
</dbReference>
<dbReference type="InterPro" id="IPR008928">
    <property type="entry name" value="6-hairpin_glycosidase_sf"/>
</dbReference>
<keyword evidence="4" id="KW-1185">Reference proteome</keyword>
<dbReference type="EMBL" id="QENZ01000005">
    <property type="protein sequence ID" value="PVX49937.1"/>
    <property type="molecule type" value="Genomic_DNA"/>
</dbReference>
<organism evidence="3 4">
    <name type="scientific">Balneicella halophila</name>
    <dbReference type="NCBI Taxonomy" id="1537566"/>
    <lineage>
        <taxon>Bacteria</taxon>
        <taxon>Pseudomonadati</taxon>
        <taxon>Bacteroidota</taxon>
        <taxon>Bacteroidia</taxon>
        <taxon>Bacteroidales</taxon>
        <taxon>Balneicellaceae</taxon>
        <taxon>Balneicella</taxon>
    </lineage>
</organism>
<feature type="domain" description="Glycogen debranching enzyme bacterial and archaeal type N-terminal" evidence="2">
    <location>
        <begin position="20"/>
        <end position="241"/>
    </location>
</feature>
<dbReference type="PANTHER" id="PTHR10569:SF2">
    <property type="entry name" value="GLYCOGEN DEBRANCHING ENZYME"/>
    <property type="match status" value="1"/>
</dbReference>
<feature type="domain" description="Glycogen debranching enzyme C-terminal" evidence="1">
    <location>
        <begin position="279"/>
        <end position="633"/>
    </location>
</feature>
<reference evidence="3 4" key="1">
    <citation type="submission" date="2018-05" db="EMBL/GenBank/DDBJ databases">
        <title>Genomic Encyclopedia of Type Strains, Phase IV (KMG-IV): sequencing the most valuable type-strain genomes for metagenomic binning, comparative biology and taxonomic classification.</title>
        <authorList>
            <person name="Goeker M."/>
        </authorList>
    </citation>
    <scope>NUCLEOTIDE SEQUENCE [LARGE SCALE GENOMIC DNA]</scope>
    <source>
        <strain evidence="3 4">DSM 28579</strain>
    </source>
</reference>
<proteinExistence type="predicted"/>
<dbReference type="InterPro" id="IPR012341">
    <property type="entry name" value="6hp_glycosidase-like_sf"/>
</dbReference>
<evidence type="ECO:0000313" key="3">
    <source>
        <dbReference type="EMBL" id="PVX49937.1"/>
    </source>
</evidence>
<dbReference type="GO" id="GO:0004135">
    <property type="term" value="F:amylo-alpha-1,6-glucosidase activity"/>
    <property type="evidence" value="ECO:0007669"/>
    <property type="project" value="InterPro"/>
</dbReference>
<gene>
    <name evidence="3" type="ORF">C7377_1577</name>
</gene>
<protein>
    <submittedName>
        <fullName evidence="3">Putative glycogen debranching enzyme</fullName>
    </submittedName>
</protein>
<dbReference type="RefSeq" id="WP_116496798.1">
    <property type="nucleotide sequence ID" value="NZ_QENZ01000005.1"/>
</dbReference>
<dbReference type="GO" id="GO:0005980">
    <property type="term" value="P:glycogen catabolic process"/>
    <property type="evidence" value="ECO:0007669"/>
    <property type="project" value="InterPro"/>
</dbReference>